<reference evidence="2" key="1">
    <citation type="journal article" date="2023" name="G3 (Bethesda)">
        <title>Genome assembly and association tests identify interacting loci associated with vigor, precocity, and sex in interspecific pistachio rootstocks.</title>
        <authorList>
            <person name="Palmer W."/>
            <person name="Jacygrad E."/>
            <person name="Sagayaradj S."/>
            <person name="Cavanaugh K."/>
            <person name="Han R."/>
            <person name="Bertier L."/>
            <person name="Beede B."/>
            <person name="Kafkas S."/>
            <person name="Golino D."/>
            <person name="Preece J."/>
            <person name="Michelmore R."/>
        </authorList>
    </citation>
    <scope>NUCLEOTIDE SEQUENCE [LARGE SCALE GENOMIC DNA]</scope>
</reference>
<keyword evidence="2" id="KW-1185">Reference proteome</keyword>
<organism evidence="1 2">
    <name type="scientific">Pistacia atlantica</name>
    <dbReference type="NCBI Taxonomy" id="434234"/>
    <lineage>
        <taxon>Eukaryota</taxon>
        <taxon>Viridiplantae</taxon>
        <taxon>Streptophyta</taxon>
        <taxon>Embryophyta</taxon>
        <taxon>Tracheophyta</taxon>
        <taxon>Spermatophyta</taxon>
        <taxon>Magnoliopsida</taxon>
        <taxon>eudicotyledons</taxon>
        <taxon>Gunneridae</taxon>
        <taxon>Pentapetalae</taxon>
        <taxon>rosids</taxon>
        <taxon>malvids</taxon>
        <taxon>Sapindales</taxon>
        <taxon>Anacardiaceae</taxon>
        <taxon>Pistacia</taxon>
    </lineage>
</organism>
<comment type="caution">
    <text evidence="1">The sequence shown here is derived from an EMBL/GenBank/DDBJ whole genome shotgun (WGS) entry which is preliminary data.</text>
</comment>
<dbReference type="Proteomes" id="UP001164250">
    <property type="component" value="Chromosome 9"/>
</dbReference>
<protein>
    <submittedName>
        <fullName evidence="1">Uncharacterized protein</fullName>
    </submittedName>
</protein>
<evidence type="ECO:0000313" key="1">
    <source>
        <dbReference type="EMBL" id="KAJ0088777.1"/>
    </source>
</evidence>
<evidence type="ECO:0000313" key="2">
    <source>
        <dbReference type="Proteomes" id="UP001164250"/>
    </source>
</evidence>
<name>A0ACC1AQ37_9ROSI</name>
<proteinExistence type="predicted"/>
<gene>
    <name evidence="1" type="ORF">Patl1_33251</name>
</gene>
<sequence>MKTMLFRSVIFLFAFSLLSIPSQSAVSSIDLGSEWLKVAVVNLKPGQSPISIAINEMSKRKSPALVSFHAGTRLLGEEAAGIIARHPHKVYSQLRDMIGKPYGQVKQLIDTLYLPFEIVEDSRGAVSFKVDDGGENGGKFYSVEELLAMIFGYAVNLAEFHSKVFVKDSVISVPPYFGQVERKGLLQAAELAGINVLALVNEHSGAALQYGIDKDFSNGSRHVIFYDMGATTTYAALVYFSAYKAKEFGKTASVNQFQKAGCFALSKRSNCDLATGTWLCFYGASGLHEEYLPLGIGLFPILFTICLVKDVRWDPELGGQNMELRLVEYFADEFNKQVGNGVDVRKSPKAMAKLKKQVKRTKEILSANTAAPISVESLYDDRDFRSTITRDKFEELCEDLWEKSLTPLKEVLKHSGLKVDEIYAVELIGGATRVPKLQATLQEYLGRTELDRHLDADEAIVLGASLHAANLSDGIKLNRKLGMLDGSSYGFVVELDGPDLVKDDNTRQSLVQRMKKLPSKMFRSIIHNKDFEVSLAYESDDLLPPGVISPVFAKYDVSGLTDTTEKYSSRNLSSPIKANLHFSLSRSGILSLDRADAVIEITEWVEVPKKNLTVENATSSPNISLETGAENSSEGSNENLHSDGGTINSSNSTVEEPNIIDQPTEKKLKKRTFRIPLKIVEKTAGPGMSLSKEALAEAKAKLEALDKKDAERRRTAELKNNLESYIYATKEKLETTEFEKISTGEERQTFIVKLDEVSPHFQPVLWS</sequence>
<accession>A0ACC1AQ37</accession>
<dbReference type="EMBL" id="CM047905">
    <property type="protein sequence ID" value="KAJ0088777.1"/>
    <property type="molecule type" value="Genomic_DNA"/>
</dbReference>